<dbReference type="RefSeq" id="XP_028490170.1">
    <property type="nucleotide sequence ID" value="XM_028638827.1"/>
</dbReference>
<dbReference type="EMBL" id="RBVV01000268">
    <property type="protein sequence ID" value="RNJ52012.1"/>
    <property type="molecule type" value="Genomic_DNA"/>
</dbReference>
<comment type="caution">
    <text evidence="1">The sequence shown here is derived from an EMBL/GenBank/DDBJ whole genome shotgun (WGS) entry which is preliminary data.</text>
</comment>
<sequence length="238" mass="27454">MTDLWLTMDGSPVPADLPPVPGHLLTPPRFDRGTSPEYGRTAWTWFRKLRSHCGKSEHFSCWGWDVVRVSYEDDARFARAMRALGQLAALRVSCDREPNDLIMHYYHHRIFQDDSLGNILDGAFPDLARSYIMAHPDWDEHVPVRNQCFIFMDKEIIDNLSSAILPGEPGEPETTDQKMKAAVMHWVKVVDVFALIEGERQYRLRLWDLLDIYISVDDGLSTKPNWEPREEAGRSLEV</sequence>
<keyword evidence="2" id="KW-1185">Reference proteome</keyword>
<dbReference type="AlphaFoldDB" id="A0A3M9XW27"/>
<name>A0A3M9XW27_9PEZI</name>
<organism evidence="1 2">
    <name type="scientific">Verticillium nonalfalfae</name>
    <dbReference type="NCBI Taxonomy" id="1051616"/>
    <lineage>
        <taxon>Eukaryota</taxon>
        <taxon>Fungi</taxon>
        <taxon>Dikarya</taxon>
        <taxon>Ascomycota</taxon>
        <taxon>Pezizomycotina</taxon>
        <taxon>Sordariomycetes</taxon>
        <taxon>Hypocreomycetidae</taxon>
        <taxon>Glomerellales</taxon>
        <taxon>Plectosphaerellaceae</taxon>
        <taxon>Verticillium</taxon>
    </lineage>
</organism>
<evidence type="ECO:0000313" key="2">
    <source>
        <dbReference type="Proteomes" id="UP000267145"/>
    </source>
</evidence>
<evidence type="ECO:0000313" key="1">
    <source>
        <dbReference type="EMBL" id="RNJ52012.1"/>
    </source>
</evidence>
<reference evidence="1 2" key="1">
    <citation type="submission" date="2018-10" db="EMBL/GenBank/DDBJ databases">
        <title>Genome sequence of Verticillium nonalfalfae VnAa140.</title>
        <authorList>
            <person name="Stajich J.E."/>
            <person name="Kasson M.T."/>
        </authorList>
    </citation>
    <scope>NUCLEOTIDE SEQUENCE [LARGE SCALE GENOMIC DNA]</scope>
    <source>
        <strain evidence="1 2">VnAa140</strain>
    </source>
</reference>
<dbReference type="GeneID" id="39608349"/>
<protein>
    <submittedName>
        <fullName evidence="1">Uncharacterized protein</fullName>
    </submittedName>
</protein>
<dbReference type="Proteomes" id="UP000267145">
    <property type="component" value="Unassembled WGS sequence"/>
</dbReference>
<accession>A0A3M9XW27</accession>
<proteinExistence type="predicted"/>
<gene>
    <name evidence="1" type="ORF">D7B24_004660</name>
</gene>